<dbReference type="EMBL" id="OUNC01000015">
    <property type="protein sequence ID" value="SPP28507.1"/>
    <property type="molecule type" value="Genomic_DNA"/>
</dbReference>
<comment type="function">
    <text evidence="2 6">PPIases accelerate the folding of proteins. It catalyzes the cis-trans isomerization of proline imidic peptide bonds in oligopeptides.</text>
</comment>
<accession>A0A1D2LSK3</accession>
<dbReference type="Pfam" id="PF00160">
    <property type="entry name" value="Pro_isomerase"/>
    <property type="match status" value="1"/>
</dbReference>
<dbReference type="InterPro" id="IPR024936">
    <property type="entry name" value="Cyclophilin-type_PPIase"/>
</dbReference>
<dbReference type="Proteomes" id="UP000270190">
    <property type="component" value="Unassembled WGS sequence"/>
</dbReference>
<reference evidence="11" key="2">
    <citation type="submission" date="2018-04" db="EMBL/GenBank/DDBJ databases">
        <authorList>
            <person name="Illikoud N."/>
        </authorList>
    </citation>
    <scope>NUCLEOTIDE SEQUENCE [LARGE SCALE GENOMIC DNA]</scope>
</reference>
<dbReference type="SUPFAM" id="SSF50891">
    <property type="entry name" value="Cyclophilin-like"/>
    <property type="match status" value="1"/>
</dbReference>
<dbReference type="PANTHER" id="PTHR45625:SF4">
    <property type="entry name" value="PEPTIDYLPROLYL ISOMERASE DOMAIN AND WD REPEAT-CONTAINING PROTEIN 1"/>
    <property type="match status" value="1"/>
</dbReference>
<evidence type="ECO:0000313" key="11">
    <source>
        <dbReference type="Proteomes" id="UP000270190"/>
    </source>
</evidence>
<dbReference type="OrthoDB" id="9807797at2"/>
<dbReference type="InterPro" id="IPR029000">
    <property type="entry name" value="Cyclophilin-like_dom_sf"/>
</dbReference>
<keyword evidence="5 6" id="KW-0413">Isomerase</keyword>
<dbReference type="GO" id="GO:0006457">
    <property type="term" value="P:protein folding"/>
    <property type="evidence" value="ECO:0007669"/>
    <property type="project" value="InterPro"/>
</dbReference>
<evidence type="ECO:0000256" key="1">
    <source>
        <dbReference type="ARBA" id="ARBA00000971"/>
    </source>
</evidence>
<evidence type="ECO:0000256" key="2">
    <source>
        <dbReference type="ARBA" id="ARBA00002388"/>
    </source>
</evidence>
<dbReference type="EMBL" id="CP023483">
    <property type="protein sequence ID" value="ATF26250.1"/>
    <property type="molecule type" value="Genomic_DNA"/>
</dbReference>
<evidence type="ECO:0000256" key="4">
    <source>
        <dbReference type="ARBA" id="ARBA00023110"/>
    </source>
</evidence>
<organism evidence="8 10">
    <name type="scientific">Brochothrix thermosphacta</name>
    <name type="common">Microbacterium thermosphactum</name>
    <dbReference type="NCBI Taxonomy" id="2756"/>
    <lineage>
        <taxon>Bacteria</taxon>
        <taxon>Bacillati</taxon>
        <taxon>Bacillota</taxon>
        <taxon>Bacilli</taxon>
        <taxon>Bacillales</taxon>
        <taxon>Listeriaceae</taxon>
        <taxon>Brochothrix</taxon>
    </lineage>
</organism>
<comment type="catalytic activity">
    <reaction evidence="1 6">
        <text>[protein]-peptidylproline (omega=180) = [protein]-peptidylproline (omega=0)</text>
        <dbReference type="Rhea" id="RHEA:16237"/>
        <dbReference type="Rhea" id="RHEA-COMP:10747"/>
        <dbReference type="Rhea" id="RHEA-COMP:10748"/>
        <dbReference type="ChEBI" id="CHEBI:83833"/>
        <dbReference type="ChEBI" id="CHEBI:83834"/>
        <dbReference type="EC" id="5.2.1.8"/>
    </reaction>
</comment>
<gene>
    <name evidence="9" type="ORF">BTBSAS_220004</name>
    <name evidence="8" type="ORF">CNY62_07515</name>
</gene>
<dbReference type="Proteomes" id="UP000243591">
    <property type="component" value="Chromosome"/>
</dbReference>
<reference evidence="8 10" key="1">
    <citation type="submission" date="2017-09" db="EMBL/GenBank/DDBJ databases">
        <title>Complete Genome Sequences of Two Strains of the Meat Spoilage Bacterium Brochothrix thermosphacta Isolated from Ground Chicken.</title>
        <authorList>
            <person name="Paoli G.C."/>
            <person name="Wijey C."/>
            <person name="Chen C.-Y."/>
            <person name="Nguyen L."/>
            <person name="Yan X."/>
            <person name="Irwin P.L."/>
        </authorList>
    </citation>
    <scope>NUCLEOTIDE SEQUENCE [LARGE SCALE GENOMIC DNA]</scope>
    <source>
        <strain evidence="8 10">BI</strain>
    </source>
</reference>
<evidence type="ECO:0000313" key="8">
    <source>
        <dbReference type="EMBL" id="ATF26250.1"/>
    </source>
</evidence>
<name>A0A1D2LSK3_BROTH</name>
<dbReference type="PANTHER" id="PTHR45625">
    <property type="entry name" value="PEPTIDYL-PROLYL CIS-TRANS ISOMERASE-RELATED"/>
    <property type="match status" value="1"/>
</dbReference>
<dbReference type="GeneID" id="66537065"/>
<dbReference type="Gene3D" id="2.40.100.10">
    <property type="entry name" value="Cyclophilin-like"/>
    <property type="match status" value="1"/>
</dbReference>
<feature type="domain" description="PPIase cyclophilin-type" evidence="7">
    <location>
        <begin position="24"/>
        <end position="194"/>
    </location>
</feature>
<dbReference type="PRINTS" id="PR00153">
    <property type="entry name" value="CSAPPISMRASE"/>
</dbReference>
<sequence>MSFPQLTTEVQENERLVAFETSKGTIKIKLFPEEAPKTVENFLTHVENGYYDGLIFHRVIKDFMLQGGDPTGTGMGGESIWGSSFEDEFSRNLFNFRGALSMANAGPNTNGSQFFIVQASEVPKNMTRQMKDADFPEEVVNAYKENGGTPWLDYRHTVFGQVVEGMDLVDLISDVPKGAQDRPVEDVVINTIKIVK</sequence>
<dbReference type="GO" id="GO:0003755">
    <property type="term" value="F:peptidyl-prolyl cis-trans isomerase activity"/>
    <property type="evidence" value="ECO:0007669"/>
    <property type="project" value="UniProtKB-UniRule"/>
</dbReference>
<dbReference type="AlphaFoldDB" id="A0A1D2LSK3"/>
<dbReference type="RefSeq" id="WP_029091925.1">
    <property type="nucleotide sequence ID" value="NZ_CBCPHX010000006.1"/>
</dbReference>
<keyword evidence="10" id="KW-1185">Reference proteome</keyword>
<evidence type="ECO:0000313" key="10">
    <source>
        <dbReference type="Proteomes" id="UP000243591"/>
    </source>
</evidence>
<keyword evidence="4 6" id="KW-0697">Rotamase</keyword>
<dbReference type="PROSITE" id="PS50072">
    <property type="entry name" value="CSA_PPIASE_2"/>
    <property type="match status" value="1"/>
</dbReference>
<dbReference type="PIRSF" id="PIRSF001467">
    <property type="entry name" value="Peptidylpro_ismrse"/>
    <property type="match status" value="1"/>
</dbReference>
<evidence type="ECO:0000256" key="3">
    <source>
        <dbReference type="ARBA" id="ARBA00007365"/>
    </source>
</evidence>
<dbReference type="KEGG" id="bths:CNY62_07515"/>
<dbReference type="InterPro" id="IPR044666">
    <property type="entry name" value="Cyclophilin_A-like"/>
</dbReference>
<evidence type="ECO:0000256" key="6">
    <source>
        <dbReference type="RuleBase" id="RU363019"/>
    </source>
</evidence>
<protein>
    <recommendedName>
        <fullName evidence="6">Peptidyl-prolyl cis-trans isomerase</fullName>
        <shortName evidence="6">PPIase</shortName>
        <ecNumber evidence="6">5.2.1.8</ecNumber>
    </recommendedName>
</protein>
<evidence type="ECO:0000259" key="7">
    <source>
        <dbReference type="PROSITE" id="PS50072"/>
    </source>
</evidence>
<proteinExistence type="inferred from homology"/>
<comment type="similarity">
    <text evidence="3 6">Belongs to the cyclophilin-type PPIase family.</text>
</comment>
<evidence type="ECO:0000313" key="9">
    <source>
        <dbReference type="EMBL" id="SPP28507.1"/>
    </source>
</evidence>
<dbReference type="PROSITE" id="PS00170">
    <property type="entry name" value="CSA_PPIASE_1"/>
    <property type="match status" value="1"/>
</dbReference>
<evidence type="ECO:0000256" key="5">
    <source>
        <dbReference type="ARBA" id="ARBA00023235"/>
    </source>
</evidence>
<dbReference type="EC" id="5.2.1.8" evidence="6"/>
<dbReference type="STRING" id="2756.BFR44_10475"/>
<dbReference type="InterPro" id="IPR002130">
    <property type="entry name" value="Cyclophilin-type_PPIase_dom"/>
</dbReference>
<dbReference type="InterPro" id="IPR020892">
    <property type="entry name" value="Cyclophilin-type_PPIase_CS"/>
</dbReference>
<reference evidence="9" key="3">
    <citation type="submission" date="2018-04" db="EMBL/GenBank/DDBJ databases">
        <authorList>
            <person name="Go L.Y."/>
            <person name="Mitchell J.A."/>
        </authorList>
    </citation>
    <scope>NUCLEOTIDE SEQUENCE</scope>
    <source>
        <strain evidence="9">BSAS1 3</strain>
    </source>
</reference>